<dbReference type="InterPro" id="IPR025438">
    <property type="entry name" value="DUF4180"/>
</dbReference>
<feature type="domain" description="DUF4180" evidence="1">
    <location>
        <begin position="5"/>
        <end position="110"/>
    </location>
</feature>
<evidence type="ECO:0000313" key="3">
    <source>
        <dbReference type="Proteomes" id="UP001595998"/>
    </source>
</evidence>
<reference evidence="3" key="1">
    <citation type="journal article" date="2019" name="Int. J. Syst. Evol. Microbiol.">
        <title>The Global Catalogue of Microorganisms (GCM) 10K type strain sequencing project: providing services to taxonomists for standard genome sequencing and annotation.</title>
        <authorList>
            <consortium name="The Broad Institute Genomics Platform"/>
            <consortium name="The Broad Institute Genome Sequencing Center for Infectious Disease"/>
            <person name="Wu L."/>
            <person name="Ma J."/>
        </authorList>
    </citation>
    <scope>NUCLEOTIDE SEQUENCE [LARGE SCALE GENOMIC DNA]</scope>
    <source>
        <strain evidence="3">CCUG 56029</strain>
    </source>
</reference>
<organism evidence="2 3">
    <name type="scientific">Deinococcus navajonensis</name>
    <dbReference type="NCBI Taxonomy" id="309884"/>
    <lineage>
        <taxon>Bacteria</taxon>
        <taxon>Thermotogati</taxon>
        <taxon>Deinococcota</taxon>
        <taxon>Deinococci</taxon>
        <taxon>Deinococcales</taxon>
        <taxon>Deinococcaceae</taxon>
        <taxon>Deinococcus</taxon>
    </lineage>
</organism>
<dbReference type="Pfam" id="PF13788">
    <property type="entry name" value="DUF4180"/>
    <property type="match status" value="1"/>
</dbReference>
<accession>A0ABV8XLQ3</accession>
<comment type="caution">
    <text evidence="2">The sequence shown here is derived from an EMBL/GenBank/DDBJ whole genome shotgun (WGS) entry which is preliminary data.</text>
</comment>
<protein>
    <submittedName>
        <fullName evidence="2">DUF4180 domain-containing protein</fullName>
    </submittedName>
</protein>
<evidence type="ECO:0000259" key="1">
    <source>
        <dbReference type="Pfam" id="PF13788"/>
    </source>
</evidence>
<evidence type="ECO:0000313" key="2">
    <source>
        <dbReference type="EMBL" id="MFC4425723.1"/>
    </source>
</evidence>
<proteinExistence type="predicted"/>
<dbReference type="Proteomes" id="UP001595998">
    <property type="component" value="Unassembled WGS sequence"/>
</dbReference>
<gene>
    <name evidence="2" type="ORF">ACFOZ9_05825</name>
</gene>
<keyword evidence="3" id="KW-1185">Reference proteome</keyword>
<sequence>MSIRGVQMATAQELGVALRTSADVGELMGAAYDLHGLLLTEADLSPDFFDLRSGLAGQAFQTFANHQLPVALVIPDFSAYGARFAELAHEHVRHRQIRFVHTVEEGWAWLRAQAQER</sequence>
<name>A0ABV8XLQ3_9DEIO</name>
<dbReference type="EMBL" id="JBHSEH010000005">
    <property type="protein sequence ID" value="MFC4425723.1"/>
    <property type="molecule type" value="Genomic_DNA"/>
</dbReference>
<dbReference type="RefSeq" id="WP_380037399.1">
    <property type="nucleotide sequence ID" value="NZ_JBHSEH010000005.1"/>
</dbReference>